<evidence type="ECO:0000256" key="1">
    <source>
        <dbReference type="SAM" id="Phobius"/>
    </source>
</evidence>
<gene>
    <name evidence="2" type="ORF">Q9R02_00555</name>
</gene>
<feature type="transmembrane region" description="Helical" evidence="1">
    <location>
        <begin position="136"/>
        <end position="157"/>
    </location>
</feature>
<evidence type="ECO:0000313" key="2">
    <source>
        <dbReference type="EMBL" id="MDP5225647.1"/>
    </source>
</evidence>
<accession>A0ABT9IJ81</accession>
<reference evidence="2 3" key="1">
    <citation type="submission" date="2023-08" db="EMBL/GenBank/DDBJ databases">
        <title>Arthrobacter horti sp. nov., isolated from forest soil.</title>
        <authorList>
            <person name="Park M."/>
        </authorList>
    </citation>
    <scope>NUCLEOTIDE SEQUENCE [LARGE SCALE GENOMIC DNA]</scope>
    <source>
        <strain evidence="2 3">YJM1</strain>
    </source>
</reference>
<feature type="transmembrane region" description="Helical" evidence="1">
    <location>
        <begin position="100"/>
        <end position="124"/>
    </location>
</feature>
<dbReference type="Proteomes" id="UP001232725">
    <property type="component" value="Unassembled WGS sequence"/>
</dbReference>
<feature type="transmembrane region" description="Helical" evidence="1">
    <location>
        <begin position="69"/>
        <end position="93"/>
    </location>
</feature>
<dbReference type="EMBL" id="JAVALS010000001">
    <property type="protein sequence ID" value="MDP5225647.1"/>
    <property type="molecule type" value="Genomic_DNA"/>
</dbReference>
<evidence type="ECO:0008006" key="4">
    <source>
        <dbReference type="Google" id="ProtNLM"/>
    </source>
</evidence>
<keyword evidence="3" id="KW-1185">Reference proteome</keyword>
<sequence>MDNAEEDETRRRRDGAVDWRTLRFAVGFPVLVALAFLVSARAVAQRLPSPLAFRWEDSGGVAFTDLPSYLALAMTLIVVPSLPFLIASGFTTLPVIMRRIMLSVGISLSLFLCTAAAAGLAGQLDLADARQSHVDGLVLLLGTGGSLGLGILVHYVYRPDPQWDPRDDRALRREMESLDFPELAAVESAVWARPRTSVLVMTGLLGVFPAAFLSILSPWIGLVLVLVALCTVLLLLLRITVRHDGLRLKLGGVLPVARLGPEDIFTAESAMVRAADYGGWGPRHGDAGRSFLVASGPAVVVSTAPVESGRRLVFSAPTADAAELLAAALRSLSTPRGEGRAG</sequence>
<feature type="transmembrane region" description="Helical" evidence="1">
    <location>
        <begin position="21"/>
        <end position="44"/>
    </location>
</feature>
<feature type="transmembrane region" description="Helical" evidence="1">
    <location>
        <begin position="198"/>
        <end position="216"/>
    </location>
</feature>
<keyword evidence="1" id="KW-0472">Membrane</keyword>
<comment type="caution">
    <text evidence="2">The sequence shown here is derived from an EMBL/GenBank/DDBJ whole genome shotgun (WGS) entry which is preliminary data.</text>
</comment>
<evidence type="ECO:0000313" key="3">
    <source>
        <dbReference type="Proteomes" id="UP001232725"/>
    </source>
</evidence>
<name>A0ABT9IJ81_9MICC</name>
<keyword evidence="1" id="KW-0812">Transmembrane</keyword>
<feature type="transmembrane region" description="Helical" evidence="1">
    <location>
        <begin position="222"/>
        <end position="241"/>
    </location>
</feature>
<proteinExistence type="predicted"/>
<keyword evidence="1" id="KW-1133">Transmembrane helix</keyword>
<organism evidence="2 3">
    <name type="scientific">Arthrobacter horti</name>
    <dbReference type="NCBI Taxonomy" id="3068273"/>
    <lineage>
        <taxon>Bacteria</taxon>
        <taxon>Bacillati</taxon>
        <taxon>Actinomycetota</taxon>
        <taxon>Actinomycetes</taxon>
        <taxon>Micrococcales</taxon>
        <taxon>Micrococcaceae</taxon>
        <taxon>Arthrobacter</taxon>
    </lineage>
</organism>
<dbReference type="RefSeq" id="WP_305994693.1">
    <property type="nucleotide sequence ID" value="NZ_JAVALS010000001.1"/>
</dbReference>
<protein>
    <recommendedName>
        <fullName evidence="4">DUF1648 domain-containing protein</fullName>
    </recommendedName>
</protein>